<sequence>MAPEAGSFPACSVPESWVSSKPEELGEGRGGEEGIVFLVKTEASLLYAPPTVPRIRFGTPATLAHPRDRVFIRWVPRSGYAAEPGGGRGGWEVASKRRPLRSIQRRVKGSVTRSHPGRGTLDSEKALPSKDEPVGKNGDFSVIQCTWLFF</sequence>
<feature type="region of interest" description="Disordered" evidence="1">
    <location>
        <begin position="1"/>
        <end position="29"/>
    </location>
</feature>
<proteinExistence type="predicted"/>
<name>A0AAD9H2Q7_9PEZI</name>
<feature type="compositionally biased region" description="Basic and acidic residues" evidence="1">
    <location>
        <begin position="121"/>
        <end position="134"/>
    </location>
</feature>
<dbReference type="AlphaFoldDB" id="A0AAD9H2Q7"/>
<comment type="caution">
    <text evidence="2">The sequence shown here is derived from an EMBL/GenBank/DDBJ whole genome shotgun (WGS) entry which is preliminary data.</text>
</comment>
<feature type="region of interest" description="Disordered" evidence="1">
    <location>
        <begin position="104"/>
        <end position="136"/>
    </location>
</feature>
<dbReference type="EMBL" id="MU843117">
    <property type="protein sequence ID" value="KAK2021305.1"/>
    <property type="molecule type" value="Genomic_DNA"/>
</dbReference>
<evidence type="ECO:0000313" key="2">
    <source>
        <dbReference type="EMBL" id="KAK2021305.1"/>
    </source>
</evidence>
<evidence type="ECO:0000256" key="1">
    <source>
        <dbReference type="SAM" id="MobiDB-lite"/>
    </source>
</evidence>
<keyword evidence="3" id="KW-1185">Reference proteome</keyword>
<reference evidence="2" key="1">
    <citation type="submission" date="2021-06" db="EMBL/GenBank/DDBJ databases">
        <title>Comparative genomics, transcriptomics and evolutionary studies reveal genomic signatures of adaptation to plant cell wall in hemibiotrophic fungi.</title>
        <authorList>
            <consortium name="DOE Joint Genome Institute"/>
            <person name="Baroncelli R."/>
            <person name="Diaz J.F."/>
            <person name="Benocci T."/>
            <person name="Peng M."/>
            <person name="Battaglia E."/>
            <person name="Haridas S."/>
            <person name="Andreopoulos W."/>
            <person name="Labutti K."/>
            <person name="Pangilinan J."/>
            <person name="Floch G.L."/>
            <person name="Makela M.R."/>
            <person name="Henrissat B."/>
            <person name="Grigoriev I.V."/>
            <person name="Crouch J.A."/>
            <person name="De Vries R.P."/>
            <person name="Sukno S.A."/>
            <person name="Thon M.R."/>
        </authorList>
    </citation>
    <scope>NUCLEOTIDE SEQUENCE</scope>
    <source>
        <strain evidence="2">MAFF235873</strain>
    </source>
</reference>
<accession>A0AAD9H2Q7</accession>
<gene>
    <name evidence="2" type="ORF">LX32DRAFT_263767</name>
</gene>
<protein>
    <submittedName>
        <fullName evidence="2">Uncharacterized protein</fullName>
    </submittedName>
</protein>
<evidence type="ECO:0000313" key="3">
    <source>
        <dbReference type="Proteomes" id="UP001232148"/>
    </source>
</evidence>
<organism evidence="2 3">
    <name type="scientific">Colletotrichum zoysiae</name>
    <dbReference type="NCBI Taxonomy" id="1216348"/>
    <lineage>
        <taxon>Eukaryota</taxon>
        <taxon>Fungi</taxon>
        <taxon>Dikarya</taxon>
        <taxon>Ascomycota</taxon>
        <taxon>Pezizomycotina</taxon>
        <taxon>Sordariomycetes</taxon>
        <taxon>Hypocreomycetidae</taxon>
        <taxon>Glomerellales</taxon>
        <taxon>Glomerellaceae</taxon>
        <taxon>Colletotrichum</taxon>
        <taxon>Colletotrichum graminicola species complex</taxon>
    </lineage>
</organism>
<dbReference type="Proteomes" id="UP001232148">
    <property type="component" value="Unassembled WGS sequence"/>
</dbReference>